<dbReference type="SUPFAM" id="SSF52540">
    <property type="entry name" value="P-loop containing nucleoside triphosphate hydrolases"/>
    <property type="match status" value="1"/>
</dbReference>
<dbReference type="CDD" id="cd00009">
    <property type="entry name" value="AAA"/>
    <property type="match status" value="1"/>
</dbReference>
<keyword evidence="11" id="KW-1185">Reference proteome</keyword>
<keyword evidence="6" id="KW-0597">Phosphoprotein</keyword>
<dbReference type="PANTHER" id="PTHR32071:SF21">
    <property type="entry name" value="TRANSCRIPTIONAL REGULATORY PROTEIN FLGR"/>
    <property type="match status" value="1"/>
</dbReference>
<evidence type="ECO:0000256" key="3">
    <source>
        <dbReference type="ARBA" id="ARBA00023015"/>
    </source>
</evidence>
<accession>A0ABU6K633</accession>
<evidence type="ECO:0000256" key="7">
    <source>
        <dbReference type="SAM" id="MobiDB-lite"/>
    </source>
</evidence>
<evidence type="ECO:0000313" key="10">
    <source>
        <dbReference type="EMBL" id="MEC5386947.1"/>
    </source>
</evidence>
<dbReference type="InterPro" id="IPR001789">
    <property type="entry name" value="Sig_transdc_resp-reg_receiver"/>
</dbReference>
<feature type="domain" description="Response regulatory" evidence="9">
    <location>
        <begin position="6"/>
        <end position="120"/>
    </location>
</feature>
<dbReference type="SUPFAM" id="SSF52172">
    <property type="entry name" value="CheY-like"/>
    <property type="match status" value="1"/>
</dbReference>
<dbReference type="EMBL" id="JAYXHS010000002">
    <property type="protein sequence ID" value="MEC5386947.1"/>
    <property type="molecule type" value="Genomic_DNA"/>
</dbReference>
<keyword evidence="1" id="KW-0547">Nucleotide-binding</keyword>
<dbReference type="PROSITE" id="PS00676">
    <property type="entry name" value="SIGMA54_INTERACT_2"/>
    <property type="match status" value="1"/>
</dbReference>
<dbReference type="PANTHER" id="PTHR32071">
    <property type="entry name" value="TRANSCRIPTIONAL REGULATORY PROTEIN"/>
    <property type="match status" value="1"/>
</dbReference>
<dbReference type="InterPro" id="IPR027417">
    <property type="entry name" value="P-loop_NTPase"/>
</dbReference>
<evidence type="ECO:0000256" key="1">
    <source>
        <dbReference type="ARBA" id="ARBA00022741"/>
    </source>
</evidence>
<dbReference type="InterPro" id="IPR025944">
    <property type="entry name" value="Sigma_54_int_dom_CS"/>
</dbReference>
<keyword evidence="2" id="KW-0067">ATP-binding</keyword>
<keyword evidence="5" id="KW-0804">Transcription</keyword>
<dbReference type="InterPro" id="IPR003593">
    <property type="entry name" value="AAA+_ATPase"/>
</dbReference>
<keyword evidence="4" id="KW-0238">DNA-binding</keyword>
<name>A0ABU6K633_9RHOO</name>
<proteinExistence type="predicted"/>
<dbReference type="PROSITE" id="PS50110">
    <property type="entry name" value="RESPONSE_REGULATORY"/>
    <property type="match status" value="1"/>
</dbReference>
<dbReference type="RefSeq" id="WP_327599900.1">
    <property type="nucleotide sequence ID" value="NZ_JAYXHS010000002.1"/>
</dbReference>
<dbReference type="PROSITE" id="PS00688">
    <property type="entry name" value="SIGMA54_INTERACT_3"/>
    <property type="match status" value="1"/>
</dbReference>
<dbReference type="PROSITE" id="PS50045">
    <property type="entry name" value="SIGMA54_INTERACT_4"/>
    <property type="match status" value="1"/>
</dbReference>
<dbReference type="Gene3D" id="1.10.10.60">
    <property type="entry name" value="Homeodomain-like"/>
    <property type="match status" value="1"/>
</dbReference>
<feature type="modified residue" description="4-aspartylphosphate" evidence="6">
    <location>
        <position position="55"/>
    </location>
</feature>
<dbReference type="SMART" id="SM00448">
    <property type="entry name" value="REC"/>
    <property type="match status" value="1"/>
</dbReference>
<dbReference type="InterPro" id="IPR058031">
    <property type="entry name" value="AAA_lid_NorR"/>
</dbReference>
<dbReference type="PRINTS" id="PR01590">
    <property type="entry name" value="HTHFIS"/>
</dbReference>
<evidence type="ECO:0000259" key="8">
    <source>
        <dbReference type="PROSITE" id="PS50045"/>
    </source>
</evidence>
<evidence type="ECO:0000256" key="4">
    <source>
        <dbReference type="ARBA" id="ARBA00023125"/>
    </source>
</evidence>
<dbReference type="InterPro" id="IPR025943">
    <property type="entry name" value="Sigma_54_int_dom_ATP-bd_2"/>
</dbReference>
<protein>
    <submittedName>
        <fullName evidence="10">Sigma-54 dependent transcriptional regulator</fullName>
    </submittedName>
</protein>
<dbReference type="PROSITE" id="PS00675">
    <property type="entry name" value="SIGMA54_INTERACT_1"/>
    <property type="match status" value="1"/>
</dbReference>
<dbReference type="InterPro" id="IPR009057">
    <property type="entry name" value="Homeodomain-like_sf"/>
</dbReference>
<dbReference type="Pfam" id="PF00158">
    <property type="entry name" value="Sigma54_activat"/>
    <property type="match status" value="1"/>
</dbReference>
<dbReference type="InterPro" id="IPR025662">
    <property type="entry name" value="Sigma_54_int_dom_ATP-bd_1"/>
</dbReference>
<dbReference type="InterPro" id="IPR011006">
    <property type="entry name" value="CheY-like_superfamily"/>
</dbReference>
<dbReference type="SUPFAM" id="SSF46689">
    <property type="entry name" value="Homeodomain-like"/>
    <property type="match status" value="1"/>
</dbReference>
<dbReference type="SMART" id="SM00382">
    <property type="entry name" value="AAA"/>
    <property type="match status" value="1"/>
</dbReference>
<feature type="domain" description="Sigma-54 factor interaction" evidence="8">
    <location>
        <begin position="129"/>
        <end position="357"/>
    </location>
</feature>
<dbReference type="Gene3D" id="1.10.8.60">
    <property type="match status" value="1"/>
</dbReference>
<evidence type="ECO:0000259" key="9">
    <source>
        <dbReference type="PROSITE" id="PS50110"/>
    </source>
</evidence>
<dbReference type="Pfam" id="PF25601">
    <property type="entry name" value="AAA_lid_14"/>
    <property type="match status" value="1"/>
</dbReference>
<keyword evidence="3" id="KW-0805">Transcription regulation</keyword>
<dbReference type="InterPro" id="IPR002078">
    <property type="entry name" value="Sigma_54_int"/>
</dbReference>
<evidence type="ECO:0000256" key="5">
    <source>
        <dbReference type="ARBA" id="ARBA00023163"/>
    </source>
</evidence>
<reference evidence="10 11" key="1">
    <citation type="submission" date="2024-01" db="EMBL/GenBank/DDBJ databases">
        <title>Uliginosibacterium soil sp. nov.</title>
        <authorList>
            <person name="Lv Y."/>
        </authorList>
    </citation>
    <scope>NUCLEOTIDE SEQUENCE [LARGE SCALE GENOMIC DNA]</scope>
    <source>
        <strain evidence="10 11">H3</strain>
    </source>
</reference>
<dbReference type="Gene3D" id="3.40.50.2300">
    <property type="match status" value="1"/>
</dbReference>
<feature type="region of interest" description="Disordered" evidence="7">
    <location>
        <begin position="401"/>
        <end position="424"/>
    </location>
</feature>
<dbReference type="Gene3D" id="3.40.50.300">
    <property type="entry name" value="P-loop containing nucleotide triphosphate hydrolases"/>
    <property type="match status" value="1"/>
</dbReference>
<evidence type="ECO:0000256" key="2">
    <source>
        <dbReference type="ARBA" id="ARBA00022840"/>
    </source>
</evidence>
<gene>
    <name evidence="10" type="ORF">VVD49_14535</name>
</gene>
<dbReference type="Pfam" id="PF00072">
    <property type="entry name" value="Response_reg"/>
    <property type="match status" value="1"/>
</dbReference>
<comment type="caution">
    <text evidence="10">The sequence shown here is derived from an EMBL/GenBank/DDBJ whole genome shotgun (WGS) entry which is preliminary data.</text>
</comment>
<dbReference type="Pfam" id="PF02954">
    <property type="entry name" value="HTH_8"/>
    <property type="match status" value="1"/>
</dbReference>
<evidence type="ECO:0000313" key="11">
    <source>
        <dbReference type="Proteomes" id="UP001331561"/>
    </source>
</evidence>
<dbReference type="InterPro" id="IPR002197">
    <property type="entry name" value="HTH_Fis"/>
</dbReference>
<dbReference type="Proteomes" id="UP001331561">
    <property type="component" value="Unassembled WGS sequence"/>
</dbReference>
<sequence>MIEALNILVVDDDAALRDAISMILESAGHRVKLAASGPEALAELESSSFNLVISDLRMDPMDGLALLGNIRAKYAQLPVLLMTAFGDVDKAVAAMRGGACDFLMKPFESDVLLENVRRHATVAPTQDDMVAADARTKNVLALAAKVAETDASIMLTGESGTGKEVFARYIHQHSRRRAGPFVAINCAAIPENLLEATLFGYEKGSFTGAQTSQAGKFEQAQGGTILLDEISEMPMGLQAKMLRVLQEREVERVGGKKPIALDIRILSTSNRDMMREVQAGRFREDLFYRLNVFPLAIPSLRERPADVLPLARYFIERHGERIGKTARIADEAAAILADWRWPGNVRELENTVQRAVIVASGDTISADDVRLCLPDSGAPSQMTSATEAFAANLAYEGASAGHGALERQSNQTDAAPGEKPASMRDLERQHILDTLKAVGGSRKKAVEKLGISERTLRYKLQQYREEGYTDL</sequence>
<evidence type="ECO:0000256" key="6">
    <source>
        <dbReference type="PROSITE-ProRule" id="PRU00169"/>
    </source>
</evidence>
<organism evidence="10 11">
    <name type="scientific">Uliginosibacterium silvisoli</name>
    <dbReference type="NCBI Taxonomy" id="3114758"/>
    <lineage>
        <taxon>Bacteria</taxon>
        <taxon>Pseudomonadati</taxon>
        <taxon>Pseudomonadota</taxon>
        <taxon>Betaproteobacteria</taxon>
        <taxon>Rhodocyclales</taxon>
        <taxon>Zoogloeaceae</taxon>
        <taxon>Uliginosibacterium</taxon>
    </lineage>
</organism>